<proteinExistence type="inferred from homology"/>
<dbReference type="GO" id="GO:0016407">
    <property type="term" value="F:acetyltransferase activity"/>
    <property type="evidence" value="ECO:0007669"/>
    <property type="project" value="TreeGrafter"/>
</dbReference>
<dbReference type="Pfam" id="PF02817">
    <property type="entry name" value="E3_binding"/>
    <property type="match status" value="1"/>
</dbReference>
<dbReference type="InterPro" id="IPR001078">
    <property type="entry name" value="2-oxoacid_DH_actylTfrase"/>
</dbReference>
<keyword evidence="10" id="KW-0670">Pyruvate</keyword>
<feature type="domain" description="Peripheral subunit-binding (PSBD)" evidence="9">
    <location>
        <begin position="229"/>
        <end position="266"/>
    </location>
</feature>
<feature type="region of interest" description="Disordered" evidence="7">
    <location>
        <begin position="101"/>
        <end position="141"/>
    </location>
</feature>
<evidence type="ECO:0000313" key="10">
    <source>
        <dbReference type="EMBL" id="SEB84593.1"/>
    </source>
</evidence>
<feature type="region of interest" description="Disordered" evidence="7">
    <location>
        <begin position="259"/>
        <end position="300"/>
    </location>
</feature>
<evidence type="ECO:0000256" key="5">
    <source>
        <dbReference type="ARBA" id="ARBA00023315"/>
    </source>
</evidence>
<dbReference type="SUPFAM" id="SSF52777">
    <property type="entry name" value="CoA-dependent acyltransferases"/>
    <property type="match status" value="1"/>
</dbReference>
<evidence type="ECO:0000259" key="9">
    <source>
        <dbReference type="PROSITE" id="PS51826"/>
    </source>
</evidence>
<dbReference type="EMBL" id="FNRT01000002">
    <property type="protein sequence ID" value="SEB84593.1"/>
    <property type="molecule type" value="Genomic_DNA"/>
</dbReference>
<evidence type="ECO:0000256" key="1">
    <source>
        <dbReference type="ARBA" id="ARBA00001938"/>
    </source>
</evidence>
<dbReference type="GO" id="GO:0005737">
    <property type="term" value="C:cytoplasm"/>
    <property type="evidence" value="ECO:0007669"/>
    <property type="project" value="TreeGrafter"/>
</dbReference>
<dbReference type="AlphaFoldDB" id="A0A1H4MNP1"/>
<accession>A0A1H4MNP1</accession>
<dbReference type="InterPro" id="IPR000089">
    <property type="entry name" value="Biotin_lipoyl"/>
</dbReference>
<dbReference type="FunFam" id="3.30.559.10:FF:000007">
    <property type="entry name" value="Dihydrolipoamide acetyltransferase component of pyruvate dehydrogenase complex"/>
    <property type="match status" value="1"/>
</dbReference>
<dbReference type="OrthoDB" id="9805770at2"/>
<dbReference type="Pfam" id="PF00198">
    <property type="entry name" value="2-oxoacid_dh"/>
    <property type="match status" value="1"/>
</dbReference>
<dbReference type="InterPro" id="IPR004167">
    <property type="entry name" value="PSBD"/>
</dbReference>
<dbReference type="InterPro" id="IPR036625">
    <property type="entry name" value="E3-bd_dom_sf"/>
</dbReference>
<dbReference type="EC" id="2.3.1.-" evidence="6"/>
<dbReference type="PANTHER" id="PTHR43178">
    <property type="entry name" value="DIHYDROLIPOAMIDE ACETYLTRANSFERASE COMPONENT OF PYRUVATE DEHYDROGENASE COMPLEX"/>
    <property type="match status" value="1"/>
</dbReference>
<dbReference type="Gene3D" id="4.10.320.10">
    <property type="entry name" value="E3-binding domain"/>
    <property type="match status" value="1"/>
</dbReference>
<name>A0A1H4MNP1_9ACTN</name>
<evidence type="ECO:0000256" key="7">
    <source>
        <dbReference type="SAM" id="MobiDB-lite"/>
    </source>
</evidence>
<dbReference type="CDD" id="cd06849">
    <property type="entry name" value="lipoyl_domain"/>
    <property type="match status" value="1"/>
</dbReference>
<dbReference type="Pfam" id="PF00364">
    <property type="entry name" value="Biotin_lipoyl"/>
    <property type="match status" value="1"/>
</dbReference>
<comment type="similarity">
    <text evidence="2 6">Belongs to the 2-oxoacid dehydrogenase family.</text>
</comment>
<evidence type="ECO:0000256" key="6">
    <source>
        <dbReference type="RuleBase" id="RU003423"/>
    </source>
</evidence>
<evidence type="ECO:0000256" key="4">
    <source>
        <dbReference type="ARBA" id="ARBA00022823"/>
    </source>
</evidence>
<organism evidence="10 11">
    <name type="scientific">Nocardioides exalbidus</name>
    <dbReference type="NCBI Taxonomy" id="402596"/>
    <lineage>
        <taxon>Bacteria</taxon>
        <taxon>Bacillati</taxon>
        <taxon>Actinomycetota</taxon>
        <taxon>Actinomycetes</taxon>
        <taxon>Propionibacteriales</taxon>
        <taxon>Nocardioidaceae</taxon>
        <taxon>Nocardioides</taxon>
    </lineage>
</organism>
<dbReference type="RefSeq" id="WP_090968277.1">
    <property type="nucleotide sequence ID" value="NZ_FNRT01000002.1"/>
</dbReference>
<dbReference type="PROSITE" id="PS51826">
    <property type="entry name" value="PSBD"/>
    <property type="match status" value="1"/>
</dbReference>
<dbReference type="Gene3D" id="2.40.50.100">
    <property type="match status" value="1"/>
</dbReference>
<reference evidence="11" key="1">
    <citation type="submission" date="2016-10" db="EMBL/GenBank/DDBJ databases">
        <authorList>
            <person name="Varghese N."/>
            <person name="Submissions S."/>
        </authorList>
    </citation>
    <scope>NUCLEOTIDE SEQUENCE [LARGE SCALE GENOMIC DNA]</scope>
    <source>
        <strain evidence="11">DSM 22017</strain>
    </source>
</reference>
<evidence type="ECO:0000313" key="11">
    <source>
        <dbReference type="Proteomes" id="UP000198742"/>
    </source>
</evidence>
<keyword evidence="5 6" id="KW-0012">Acyltransferase</keyword>
<evidence type="ECO:0000256" key="2">
    <source>
        <dbReference type="ARBA" id="ARBA00007317"/>
    </source>
</evidence>
<dbReference type="PROSITE" id="PS50968">
    <property type="entry name" value="BIOTINYL_LIPOYL"/>
    <property type="match status" value="1"/>
</dbReference>
<keyword evidence="4 6" id="KW-0450">Lipoyl</keyword>
<dbReference type="SUPFAM" id="SSF47005">
    <property type="entry name" value="Peripheral subunit-binding domain of 2-oxo acid dehydrogenase complex"/>
    <property type="match status" value="1"/>
</dbReference>
<protein>
    <recommendedName>
        <fullName evidence="6">Dihydrolipoamide acetyltransferase component of pyruvate dehydrogenase complex</fullName>
        <ecNumber evidence="6">2.3.1.-</ecNumber>
    </recommendedName>
</protein>
<dbReference type="Proteomes" id="UP000198742">
    <property type="component" value="Unassembled WGS sequence"/>
</dbReference>
<evidence type="ECO:0000259" key="8">
    <source>
        <dbReference type="PROSITE" id="PS50968"/>
    </source>
</evidence>
<dbReference type="InterPro" id="IPR023213">
    <property type="entry name" value="CAT-like_dom_sf"/>
</dbReference>
<dbReference type="STRING" id="402596.SAMN04489844_1179"/>
<dbReference type="SUPFAM" id="SSF51230">
    <property type="entry name" value="Single hybrid motif"/>
    <property type="match status" value="1"/>
</dbReference>
<dbReference type="InterPro" id="IPR011053">
    <property type="entry name" value="Single_hybrid_motif"/>
</dbReference>
<keyword evidence="11" id="KW-1185">Reference proteome</keyword>
<gene>
    <name evidence="10" type="ORF">SAMN04489844_1179</name>
</gene>
<evidence type="ECO:0000256" key="3">
    <source>
        <dbReference type="ARBA" id="ARBA00022679"/>
    </source>
</evidence>
<feature type="compositionally biased region" description="Low complexity" evidence="7">
    <location>
        <begin position="273"/>
        <end position="290"/>
    </location>
</feature>
<dbReference type="Gene3D" id="3.30.559.10">
    <property type="entry name" value="Chloramphenicol acetyltransferase-like domain"/>
    <property type="match status" value="1"/>
</dbReference>
<feature type="region of interest" description="Disordered" evidence="7">
    <location>
        <begin position="181"/>
        <end position="202"/>
    </location>
</feature>
<dbReference type="InterPro" id="IPR050743">
    <property type="entry name" value="2-oxoacid_DH_E2_comp"/>
</dbReference>
<comment type="cofactor">
    <cofactor evidence="1 6">
        <name>(R)-lipoate</name>
        <dbReference type="ChEBI" id="CHEBI:83088"/>
    </cofactor>
</comment>
<feature type="domain" description="Lipoyl-binding" evidence="8">
    <location>
        <begin position="1"/>
        <end position="76"/>
    </location>
</feature>
<keyword evidence="3 6" id="KW-0808">Transferase</keyword>
<sequence length="529" mass="54880">MSDFLLPDVGEGLTEAEIVAWKVKVGDTVEINDVIVEIETAKSLVELPSPFEGTVLALLAPEGETIPVGTPIISIGAPGEAPTAPQTESDPYLGMAEKAGLKDGAEDGGSEGWGGSAATPEQVDPADIDLSNPAASGSMEGASLVGRIKAERGPMRRARRGSASPSTVAGSQTQLQVQGAFSPGGAQSDEVMPADESPVPAVDQRPAHAAPAEALVPAAVQEPSDLRALAKPPVRKLAKDLGIDLSTLVGSGPLGSITRDDVQGAANGTGGRTPAATVASSAPAPTGAASHDGPRERETREPIKGVRKMMATAMSQSAFTSPHVTEWITVDVTEAMKLVARLKKRPELRDLKVSPLLVLARAVILAMKRTPEINSFWDEAAQEVVYKHYVNLGIAAATPRGLVVPNVKDADSLSLVELAGALGELTATAREGRTQPAEMAGGTFTITNVGVFGVDAGTPIINPGESAILCFGAVNKRPWVDEESGEIVVRDVTTLALSFDHRHIDGERGSRFLADVAGILRDPGTALLF</sequence>
<dbReference type="PANTHER" id="PTHR43178:SF5">
    <property type="entry name" value="LIPOAMIDE ACYLTRANSFERASE COMPONENT OF BRANCHED-CHAIN ALPHA-KETO ACID DEHYDROGENASE COMPLEX, MITOCHONDRIAL"/>
    <property type="match status" value="1"/>
</dbReference>
<dbReference type="GO" id="GO:0031405">
    <property type="term" value="F:lipoic acid binding"/>
    <property type="evidence" value="ECO:0007669"/>
    <property type="project" value="TreeGrafter"/>
</dbReference>